<proteinExistence type="predicted"/>
<dbReference type="Proteomes" id="UP001595799">
    <property type="component" value="Unassembled WGS sequence"/>
</dbReference>
<name>A0ABV8UNW3_9PROT</name>
<reference evidence="3" key="1">
    <citation type="journal article" date="2019" name="Int. J. Syst. Evol. Microbiol.">
        <title>The Global Catalogue of Microorganisms (GCM) 10K type strain sequencing project: providing services to taxonomists for standard genome sequencing and annotation.</title>
        <authorList>
            <consortium name="The Broad Institute Genomics Platform"/>
            <consortium name="The Broad Institute Genome Sequencing Center for Infectious Disease"/>
            <person name="Wu L."/>
            <person name="Ma J."/>
        </authorList>
    </citation>
    <scope>NUCLEOTIDE SEQUENCE [LARGE SCALE GENOMIC DNA]</scope>
    <source>
        <strain evidence="3">CECT 8472</strain>
    </source>
</reference>
<organism evidence="2 3">
    <name type="scientific">Fodinicurvata halophila</name>
    <dbReference type="NCBI Taxonomy" id="1419723"/>
    <lineage>
        <taxon>Bacteria</taxon>
        <taxon>Pseudomonadati</taxon>
        <taxon>Pseudomonadota</taxon>
        <taxon>Alphaproteobacteria</taxon>
        <taxon>Rhodospirillales</taxon>
        <taxon>Rhodovibrionaceae</taxon>
        <taxon>Fodinicurvata</taxon>
    </lineage>
</organism>
<dbReference type="Gene3D" id="1.10.150.690">
    <property type="entry name" value="DUF2063"/>
    <property type="match status" value="1"/>
</dbReference>
<dbReference type="EMBL" id="JBHSCW010000007">
    <property type="protein sequence ID" value="MFC4352422.1"/>
    <property type="molecule type" value="Genomic_DNA"/>
</dbReference>
<dbReference type="GO" id="GO:0003677">
    <property type="term" value="F:DNA binding"/>
    <property type="evidence" value="ECO:0007669"/>
    <property type="project" value="UniProtKB-KW"/>
</dbReference>
<accession>A0ABV8UNW3</accession>
<evidence type="ECO:0000259" key="1">
    <source>
        <dbReference type="Pfam" id="PF09836"/>
    </source>
</evidence>
<comment type="caution">
    <text evidence="2">The sequence shown here is derived from an EMBL/GenBank/DDBJ whole genome shotgun (WGS) entry which is preliminary data.</text>
</comment>
<dbReference type="InterPro" id="IPR044922">
    <property type="entry name" value="DUF2063_N_sf"/>
</dbReference>
<dbReference type="Pfam" id="PF09836">
    <property type="entry name" value="DUF2063"/>
    <property type="match status" value="1"/>
</dbReference>
<evidence type="ECO:0000313" key="3">
    <source>
        <dbReference type="Proteomes" id="UP001595799"/>
    </source>
</evidence>
<protein>
    <submittedName>
        <fullName evidence="2">DNA-binding domain-containing protein</fullName>
    </submittedName>
</protein>
<keyword evidence="2" id="KW-0238">DNA-binding</keyword>
<keyword evidence="3" id="KW-1185">Reference proteome</keyword>
<sequence length="246" mass="26529">MLHDLQRQMAQAVLQGTCERPLEVAGVDPAARLSVHRVTVQDSLRQTLAAAYPCLESVLGERNFGVLARAFIQAHPPRQAVLAAYGAELAAYLESYRHTADKPALADLARLEWACLQTAFATDAEVLDLPALQALAPEDLLQSGLPLHPATRLLRLGHDVDRYKSGDVSWTGVAAGERHLAVLRKDSEVAVCTLNQGEAALFSALADGLDLETATQAAHTRQPEFDLQSFLVKFLPLGAFTFPAGS</sequence>
<evidence type="ECO:0000313" key="2">
    <source>
        <dbReference type="EMBL" id="MFC4352422.1"/>
    </source>
</evidence>
<feature type="domain" description="Putative DNA-binding" evidence="1">
    <location>
        <begin position="5"/>
        <end position="93"/>
    </location>
</feature>
<gene>
    <name evidence="2" type="ORF">ACFOW6_12805</name>
</gene>
<dbReference type="RefSeq" id="WP_382422774.1">
    <property type="nucleotide sequence ID" value="NZ_JBHSCW010000007.1"/>
</dbReference>
<dbReference type="InterPro" id="IPR018640">
    <property type="entry name" value="DUF2063"/>
</dbReference>